<keyword evidence="3" id="KW-1185">Reference proteome</keyword>
<protein>
    <submittedName>
        <fullName evidence="2">Uncharacterized protein</fullName>
    </submittedName>
</protein>
<organism evidence="2 3">
    <name type="scientific">Roseateles depolymerans</name>
    <dbReference type="NCBI Taxonomy" id="76731"/>
    <lineage>
        <taxon>Bacteria</taxon>
        <taxon>Pseudomonadati</taxon>
        <taxon>Pseudomonadota</taxon>
        <taxon>Betaproteobacteria</taxon>
        <taxon>Burkholderiales</taxon>
        <taxon>Sphaerotilaceae</taxon>
        <taxon>Roseateles</taxon>
    </lineage>
</organism>
<dbReference type="KEGG" id="rdp:RD2015_3059"/>
<evidence type="ECO:0000313" key="3">
    <source>
        <dbReference type="Proteomes" id="UP000060699"/>
    </source>
</evidence>
<feature type="compositionally biased region" description="Polar residues" evidence="1">
    <location>
        <begin position="1"/>
        <end position="11"/>
    </location>
</feature>
<reference evidence="2 3" key="1">
    <citation type="submission" date="2015-12" db="EMBL/GenBank/DDBJ databases">
        <title>Complete genome of Roseateles depolymerans KCTC 42856.</title>
        <authorList>
            <person name="Kim K.M."/>
        </authorList>
    </citation>
    <scope>NUCLEOTIDE SEQUENCE [LARGE SCALE GENOMIC DNA]</scope>
    <source>
        <strain evidence="2 3">KCTC 42856</strain>
    </source>
</reference>
<gene>
    <name evidence="2" type="ORF">RD2015_3059</name>
</gene>
<dbReference type="Proteomes" id="UP000060699">
    <property type="component" value="Chromosome"/>
</dbReference>
<dbReference type="EMBL" id="CP013729">
    <property type="protein sequence ID" value="ALV07520.1"/>
    <property type="molecule type" value="Genomic_DNA"/>
</dbReference>
<dbReference type="STRING" id="76731.RD2015_3059"/>
<feature type="region of interest" description="Disordered" evidence="1">
    <location>
        <begin position="1"/>
        <end position="20"/>
    </location>
</feature>
<evidence type="ECO:0000256" key="1">
    <source>
        <dbReference type="SAM" id="MobiDB-lite"/>
    </source>
</evidence>
<dbReference type="RefSeq" id="WP_116001356.1">
    <property type="nucleotide sequence ID" value="NZ_CP013729.1"/>
</dbReference>
<evidence type="ECO:0000313" key="2">
    <source>
        <dbReference type="EMBL" id="ALV07520.1"/>
    </source>
</evidence>
<dbReference type="AlphaFoldDB" id="A0A0U3NGH6"/>
<name>A0A0U3NGH6_9BURK</name>
<accession>A0A0U3NGH6</accession>
<proteinExistence type="predicted"/>
<sequence>MHFQPSSSMGASSPDPLYGQDIASHLSEAECTAFMLAHQENHRAAKDLVNFLQSNDPAAQMPESKRQKLLQICQEIVENREYLLHSLAKETPVGRKTDLHMTMPLSGHHQTVAKLHRLSLQSVVNALVENAKELLAPHLTSMRRALDELQEACRELPSPAVMASSSHAEQFISQFANLKSEDMKAPQLGSTLQYASKLEGRVRETAKLVHQLVSLDHGLKLRRAGDSPGTKANRDLWHKALQALKDAHLPAAAAHLSALSRLASSAPAPATVHLLGHTRDEHDA</sequence>